<evidence type="ECO:0000256" key="6">
    <source>
        <dbReference type="RuleBase" id="RU004432"/>
    </source>
</evidence>
<evidence type="ECO:0000256" key="2">
    <source>
        <dbReference type="ARBA" id="ARBA00022741"/>
    </source>
</evidence>
<dbReference type="PROSITE" id="PS00871">
    <property type="entry name" value="CLPAB_2"/>
    <property type="match status" value="1"/>
</dbReference>
<keyword evidence="3 6" id="KW-0067">ATP-binding</keyword>
<keyword evidence="10" id="KW-0645">Protease</keyword>
<evidence type="ECO:0000256" key="3">
    <source>
        <dbReference type="ARBA" id="ARBA00022840"/>
    </source>
</evidence>
<dbReference type="Gene3D" id="1.10.8.60">
    <property type="match status" value="2"/>
</dbReference>
<dbReference type="InterPro" id="IPR036628">
    <property type="entry name" value="Clp_N_dom_sf"/>
</dbReference>
<feature type="coiled-coil region" evidence="7">
    <location>
        <begin position="413"/>
        <end position="463"/>
    </location>
</feature>
<name>A0A1H8HUG0_9BACL</name>
<proteinExistence type="inferred from homology"/>
<dbReference type="InterPro" id="IPR019489">
    <property type="entry name" value="Clp_ATPase_C"/>
</dbReference>
<keyword evidence="4 6" id="KW-0143">Chaperone</keyword>
<dbReference type="Pfam" id="PF00004">
    <property type="entry name" value="AAA"/>
    <property type="match status" value="1"/>
</dbReference>
<dbReference type="GO" id="GO:0005524">
    <property type="term" value="F:ATP binding"/>
    <property type="evidence" value="ECO:0007669"/>
    <property type="project" value="UniProtKB-KW"/>
</dbReference>
<protein>
    <submittedName>
        <fullName evidence="10">ATP-dependent Clp protease ATP-binding subunit ClpC</fullName>
    </submittedName>
</protein>
<dbReference type="InterPro" id="IPR001270">
    <property type="entry name" value="ClpA/B"/>
</dbReference>
<dbReference type="CDD" id="cd19499">
    <property type="entry name" value="RecA-like_ClpB_Hsp104-like"/>
    <property type="match status" value="1"/>
</dbReference>
<dbReference type="PROSITE" id="PS50151">
    <property type="entry name" value="UVR"/>
    <property type="match status" value="1"/>
</dbReference>
<evidence type="ECO:0000256" key="4">
    <source>
        <dbReference type="ARBA" id="ARBA00023186"/>
    </source>
</evidence>
<dbReference type="InterPro" id="IPR018368">
    <property type="entry name" value="ClpA/B_CS1"/>
</dbReference>
<dbReference type="PROSITE" id="PS51903">
    <property type="entry name" value="CLP_R"/>
    <property type="match status" value="1"/>
</dbReference>
<dbReference type="Gene3D" id="3.40.50.300">
    <property type="entry name" value="P-loop containing nucleotide triphosphate hydrolases"/>
    <property type="match status" value="2"/>
</dbReference>
<dbReference type="OrthoDB" id="9803641at2"/>
<dbReference type="STRING" id="1173111.SAMN05444955_11543"/>
<dbReference type="InterPro" id="IPR050130">
    <property type="entry name" value="ClpA_ClpB"/>
</dbReference>
<reference evidence="10 11" key="1">
    <citation type="submission" date="2016-10" db="EMBL/GenBank/DDBJ databases">
        <authorList>
            <person name="de Groot N.N."/>
        </authorList>
    </citation>
    <scope>NUCLEOTIDE SEQUENCE [LARGE SCALE GENOMIC DNA]</scope>
    <source>
        <strain evidence="10 11">DSM 46701</strain>
    </source>
</reference>
<dbReference type="InterPro" id="IPR041546">
    <property type="entry name" value="ClpA/ClpB_AAA_lid"/>
</dbReference>
<dbReference type="Pfam" id="PF02861">
    <property type="entry name" value="Clp_N"/>
    <property type="match status" value="1"/>
</dbReference>
<dbReference type="FunFam" id="3.40.50.300:FF:000010">
    <property type="entry name" value="Chaperone clpB 1, putative"/>
    <property type="match status" value="1"/>
</dbReference>
<dbReference type="GO" id="GO:0008233">
    <property type="term" value="F:peptidase activity"/>
    <property type="evidence" value="ECO:0007669"/>
    <property type="project" value="UniProtKB-KW"/>
</dbReference>
<dbReference type="Pfam" id="PF10431">
    <property type="entry name" value="ClpB_D2-small"/>
    <property type="match status" value="1"/>
</dbReference>
<organism evidence="10 11">
    <name type="scientific">Lihuaxuella thermophila</name>
    <dbReference type="NCBI Taxonomy" id="1173111"/>
    <lineage>
        <taxon>Bacteria</taxon>
        <taxon>Bacillati</taxon>
        <taxon>Bacillota</taxon>
        <taxon>Bacilli</taxon>
        <taxon>Bacillales</taxon>
        <taxon>Thermoactinomycetaceae</taxon>
        <taxon>Lihuaxuella</taxon>
    </lineage>
</organism>
<dbReference type="InterPro" id="IPR028299">
    <property type="entry name" value="ClpA/B_CS2"/>
</dbReference>
<comment type="similarity">
    <text evidence="6">Belongs to the ClpA/ClpB family.</text>
</comment>
<dbReference type="FunFam" id="3.40.50.300:FF:000025">
    <property type="entry name" value="ATP-dependent Clp protease subunit"/>
    <property type="match status" value="1"/>
</dbReference>
<dbReference type="InterPro" id="IPR004176">
    <property type="entry name" value="Clp_R_N"/>
</dbReference>
<dbReference type="GO" id="GO:0006508">
    <property type="term" value="P:proteolysis"/>
    <property type="evidence" value="ECO:0007669"/>
    <property type="project" value="UniProtKB-KW"/>
</dbReference>
<dbReference type="CDD" id="cd00009">
    <property type="entry name" value="AAA"/>
    <property type="match status" value="1"/>
</dbReference>
<dbReference type="SMART" id="SM01086">
    <property type="entry name" value="ClpB_D2-small"/>
    <property type="match status" value="1"/>
</dbReference>
<dbReference type="Pfam" id="PF17871">
    <property type="entry name" value="AAA_lid_9"/>
    <property type="match status" value="1"/>
</dbReference>
<accession>A0A1H8HUG0</accession>
<keyword evidence="7" id="KW-0175">Coiled coil</keyword>
<evidence type="ECO:0000256" key="5">
    <source>
        <dbReference type="PROSITE-ProRule" id="PRU01251"/>
    </source>
</evidence>
<evidence type="ECO:0000259" key="9">
    <source>
        <dbReference type="PROSITE" id="PS51903"/>
    </source>
</evidence>
<dbReference type="PANTHER" id="PTHR11638:SF18">
    <property type="entry name" value="HEAT SHOCK PROTEIN 104"/>
    <property type="match status" value="1"/>
</dbReference>
<dbReference type="InterPro" id="IPR027417">
    <property type="entry name" value="P-loop_NTPase"/>
</dbReference>
<dbReference type="InterPro" id="IPR003959">
    <property type="entry name" value="ATPase_AAA_core"/>
</dbReference>
<evidence type="ECO:0000259" key="8">
    <source>
        <dbReference type="PROSITE" id="PS50151"/>
    </source>
</evidence>
<dbReference type="FunFam" id="1.10.1780.10:FF:000001">
    <property type="entry name" value="ATP-dependent Clp protease ATP-binding subunit"/>
    <property type="match status" value="1"/>
</dbReference>
<dbReference type="GO" id="GO:0005737">
    <property type="term" value="C:cytoplasm"/>
    <property type="evidence" value="ECO:0007669"/>
    <property type="project" value="TreeGrafter"/>
</dbReference>
<dbReference type="SUPFAM" id="SSF52540">
    <property type="entry name" value="P-loop containing nucleoside triphosphate hydrolases"/>
    <property type="match status" value="2"/>
</dbReference>
<dbReference type="InterPro" id="IPR003593">
    <property type="entry name" value="AAA+_ATPase"/>
</dbReference>
<dbReference type="AlphaFoldDB" id="A0A1H8HUG0"/>
<dbReference type="Pfam" id="PF07724">
    <property type="entry name" value="AAA_2"/>
    <property type="match status" value="1"/>
</dbReference>
<keyword evidence="10" id="KW-0378">Hydrolase</keyword>
<evidence type="ECO:0000313" key="11">
    <source>
        <dbReference type="Proteomes" id="UP000199695"/>
    </source>
</evidence>
<dbReference type="SMART" id="SM00382">
    <property type="entry name" value="AAA"/>
    <property type="match status" value="2"/>
</dbReference>
<dbReference type="RefSeq" id="WP_089971369.1">
    <property type="nucleotide sequence ID" value="NZ_FOCQ01000015.1"/>
</dbReference>
<dbReference type="InterPro" id="IPR001943">
    <property type="entry name" value="UVR_dom"/>
</dbReference>
<keyword evidence="1 5" id="KW-0677">Repeat</keyword>
<dbReference type="EMBL" id="FOCQ01000015">
    <property type="protein sequence ID" value="SEN59645.1"/>
    <property type="molecule type" value="Genomic_DNA"/>
</dbReference>
<dbReference type="Proteomes" id="UP000199695">
    <property type="component" value="Unassembled WGS sequence"/>
</dbReference>
<evidence type="ECO:0000256" key="7">
    <source>
        <dbReference type="SAM" id="Coils"/>
    </source>
</evidence>
<dbReference type="GO" id="GO:0016887">
    <property type="term" value="F:ATP hydrolysis activity"/>
    <property type="evidence" value="ECO:0007669"/>
    <property type="project" value="InterPro"/>
</dbReference>
<dbReference type="FunFam" id="1.10.8.60:FF:000017">
    <property type="entry name" value="ATP-dependent chaperone ClpB"/>
    <property type="match status" value="1"/>
</dbReference>
<dbReference type="GO" id="GO:0034605">
    <property type="term" value="P:cellular response to heat"/>
    <property type="evidence" value="ECO:0007669"/>
    <property type="project" value="TreeGrafter"/>
</dbReference>
<dbReference type="Gene3D" id="4.10.860.10">
    <property type="entry name" value="UVR domain"/>
    <property type="match status" value="1"/>
</dbReference>
<gene>
    <name evidence="10" type="ORF">SAMN05444955_11543</name>
</gene>
<feature type="domain" description="Clp R" evidence="9">
    <location>
        <begin position="3"/>
        <end position="144"/>
    </location>
</feature>
<dbReference type="PANTHER" id="PTHR11638">
    <property type="entry name" value="ATP-DEPENDENT CLP PROTEASE"/>
    <property type="match status" value="1"/>
</dbReference>
<dbReference type="PRINTS" id="PR00300">
    <property type="entry name" value="CLPPROTEASEA"/>
</dbReference>
<feature type="domain" description="UVR" evidence="8">
    <location>
        <begin position="417"/>
        <end position="452"/>
    </location>
</feature>
<dbReference type="PROSITE" id="PS00870">
    <property type="entry name" value="CLPAB_1"/>
    <property type="match status" value="1"/>
</dbReference>
<sequence length="817" mass="91065">MMFGRFTERAQKVLSLAQEEAVRLGHNNIGTEHILLGLVREGEGIAAKALIALGLGLEKIQKEVETLIGRGQGQPANIAYTPRAKKVIELSMDEARKLGHTYVGTEHILLGLIREGEGVAARVLNNLGVSLNKARQQVLQLLGNSESVAGHQGGNPNVNTPTLDSLARDLTQAARDGNLDPVIGRSKEIERVIQVLSRRTKNNPVLIGEPGVGKTAIAEGLAQRIVDGEIPETLRGKRVMTLDMGTVVAGTKYRGEFEDRLKKIMDEIRQAGNIILFIDELHTLIGAGGAEGAIDASNILKPALARGDLQCIGATTLDEYRKYIEKDAALERRFQPITVDEPTADEAILILEGLRDRYEAHHRVKITDEAIRAAVKLSDRYITDRYLPDKAIDLIDEAASKVRLSAYTVPPELKELEQKVEEVKKEKDAAVQSQEFEKAASLRDKEQKLREELEILRNNWKQDQGKTDSEVTAEDIADVVANWTGIPVSKLAQEESERLLNMENILHNRVIGQEEAVKSVSRAIRRARAGLKDPKRPIGSFIFLGPTGVGKTELARALAEAMFGDEDAMIRIDMSEYMEKHTTSRLIGSPPGYVGYEEGGQLTERVRRKPYSVVLFDEIEKAHPEVFNILLQVLEDGRLTDGKGRTVDFRNTIIIMTSNVGASTIRKNTRLGFTTGDGNIDKDEYEQMKQNVMEELKKSFRPEFLNRIDDVIVFHSLKEEHLQQIVSLMAEELRKRLKEQDIDFVLTEAAKKHLAKEGFDPTYGARPLRRAITKHIEDRLSEELLRGNISRGDSVTIDVRDGELMVEKTKVKPTEAI</sequence>
<dbReference type="SUPFAM" id="SSF81923">
    <property type="entry name" value="Double Clp-N motif"/>
    <property type="match status" value="1"/>
</dbReference>
<keyword evidence="11" id="KW-1185">Reference proteome</keyword>
<evidence type="ECO:0000256" key="1">
    <source>
        <dbReference type="ARBA" id="ARBA00022737"/>
    </source>
</evidence>
<evidence type="ECO:0000313" key="10">
    <source>
        <dbReference type="EMBL" id="SEN59645.1"/>
    </source>
</evidence>
<keyword evidence="2 6" id="KW-0547">Nucleotide-binding</keyword>
<dbReference type="Gene3D" id="1.10.1780.10">
    <property type="entry name" value="Clp, N-terminal domain"/>
    <property type="match status" value="1"/>
</dbReference>